<evidence type="ECO:0000256" key="5">
    <source>
        <dbReference type="ARBA" id="ARBA00022825"/>
    </source>
</evidence>
<name>A0A4S2DD48_9CLOT</name>
<feature type="domain" description="LD-carboxypeptidase C-terminal" evidence="8">
    <location>
        <begin position="180"/>
        <end position="289"/>
    </location>
</feature>
<feature type="active site" description="Charge relay system" evidence="6">
    <location>
        <position position="278"/>
    </location>
</feature>
<dbReference type="Proteomes" id="UP000306888">
    <property type="component" value="Unassembled WGS sequence"/>
</dbReference>
<feature type="active site" description="Nucleophile" evidence="6">
    <location>
        <position position="111"/>
    </location>
</feature>
<keyword evidence="2 9" id="KW-0121">Carboxypeptidase</keyword>
<dbReference type="Gene3D" id="3.50.30.60">
    <property type="entry name" value="LD-carboxypeptidase A C-terminal domain-like"/>
    <property type="match status" value="1"/>
</dbReference>
<keyword evidence="5" id="KW-0720">Serine protease</keyword>
<dbReference type="AlphaFoldDB" id="A0A4S2DD48"/>
<protein>
    <submittedName>
        <fullName evidence="9">LD-carboxypeptidase</fullName>
    </submittedName>
</protein>
<dbReference type="InterPro" id="IPR040449">
    <property type="entry name" value="Peptidase_S66_N"/>
</dbReference>
<dbReference type="InterPro" id="IPR040921">
    <property type="entry name" value="Peptidase_S66C"/>
</dbReference>
<sequence length="303" mass="34263">MSKNKLKNISYNSTIGIISPASPESSEFIDEKINLFSRFGFKIKKGKYLYDNTGYLAGDDKNRADDLNSMFADNNIDAIISFRGGYGSIRMMPYLDLKIIKKNPKVFFGYSDITLLLNYISRKCNFPTFHGPMINSNFDDITTREYFLKVLLSNDEKLSYDLNDVCHDDFIIKNNKDFFGKIVGGNLSIICSAIGTPYEVKLENNIVLIEDVNENPYVVDRMLSQLLSCGKLQRSSAIIVGSFTNCIGSKSSPLINEVITERLSSLKQPIIYGFKLGHDYPNISIPIGSIFKYYSNNKILLEK</sequence>
<evidence type="ECO:0000313" key="10">
    <source>
        <dbReference type="Proteomes" id="UP000306888"/>
    </source>
</evidence>
<evidence type="ECO:0000313" key="9">
    <source>
        <dbReference type="EMBL" id="TGY39837.1"/>
    </source>
</evidence>
<comment type="caution">
    <text evidence="9">The sequence shown here is derived from an EMBL/GenBank/DDBJ whole genome shotgun (WGS) entry which is preliminary data.</text>
</comment>
<feature type="domain" description="LD-carboxypeptidase N-terminal" evidence="7">
    <location>
        <begin position="15"/>
        <end position="131"/>
    </location>
</feature>
<dbReference type="InterPro" id="IPR029062">
    <property type="entry name" value="Class_I_gatase-like"/>
</dbReference>
<dbReference type="Gene3D" id="3.40.50.10740">
    <property type="entry name" value="Class I glutamine amidotransferase-like"/>
    <property type="match status" value="1"/>
</dbReference>
<keyword evidence="10" id="KW-1185">Reference proteome</keyword>
<evidence type="ECO:0000256" key="4">
    <source>
        <dbReference type="ARBA" id="ARBA00022801"/>
    </source>
</evidence>
<dbReference type="PANTHER" id="PTHR30237:SF2">
    <property type="entry name" value="MUREIN TETRAPEPTIDE CARBOXYPEPTIDASE"/>
    <property type="match status" value="1"/>
</dbReference>
<dbReference type="GO" id="GO:0008236">
    <property type="term" value="F:serine-type peptidase activity"/>
    <property type="evidence" value="ECO:0007669"/>
    <property type="project" value="UniProtKB-KW"/>
</dbReference>
<accession>A0A4S2DD48</accession>
<keyword evidence="4" id="KW-0378">Hydrolase</keyword>
<evidence type="ECO:0000259" key="7">
    <source>
        <dbReference type="Pfam" id="PF02016"/>
    </source>
</evidence>
<dbReference type="RefSeq" id="WP_136008274.1">
    <property type="nucleotide sequence ID" value="NZ_SRYR01000019.1"/>
</dbReference>
<dbReference type="Pfam" id="PF17676">
    <property type="entry name" value="Peptidase_S66C"/>
    <property type="match status" value="1"/>
</dbReference>
<evidence type="ECO:0000256" key="3">
    <source>
        <dbReference type="ARBA" id="ARBA00022670"/>
    </source>
</evidence>
<dbReference type="PIRSF" id="PIRSF028757">
    <property type="entry name" value="LD-carboxypeptidase"/>
    <property type="match status" value="1"/>
</dbReference>
<gene>
    <name evidence="9" type="ORF">E5347_16245</name>
</gene>
<evidence type="ECO:0000256" key="2">
    <source>
        <dbReference type="ARBA" id="ARBA00022645"/>
    </source>
</evidence>
<feature type="active site" description="Charge relay system" evidence="6">
    <location>
        <position position="210"/>
    </location>
</feature>
<organism evidence="9 10">
    <name type="scientific">Clostridium sartagoforme</name>
    <dbReference type="NCBI Taxonomy" id="84031"/>
    <lineage>
        <taxon>Bacteria</taxon>
        <taxon>Bacillati</taxon>
        <taxon>Bacillota</taxon>
        <taxon>Clostridia</taxon>
        <taxon>Eubacteriales</taxon>
        <taxon>Clostridiaceae</taxon>
        <taxon>Clostridium</taxon>
    </lineage>
</organism>
<dbReference type="GO" id="GO:0006508">
    <property type="term" value="P:proteolysis"/>
    <property type="evidence" value="ECO:0007669"/>
    <property type="project" value="UniProtKB-KW"/>
</dbReference>
<evidence type="ECO:0000256" key="1">
    <source>
        <dbReference type="ARBA" id="ARBA00010233"/>
    </source>
</evidence>
<dbReference type="Pfam" id="PF02016">
    <property type="entry name" value="Peptidase_S66"/>
    <property type="match status" value="1"/>
</dbReference>
<dbReference type="PANTHER" id="PTHR30237">
    <property type="entry name" value="MURAMOYLTETRAPEPTIDE CARBOXYPEPTIDASE"/>
    <property type="match status" value="1"/>
</dbReference>
<evidence type="ECO:0000259" key="8">
    <source>
        <dbReference type="Pfam" id="PF17676"/>
    </source>
</evidence>
<dbReference type="InterPro" id="IPR027478">
    <property type="entry name" value="LdcA_N"/>
</dbReference>
<dbReference type="SUPFAM" id="SSF52317">
    <property type="entry name" value="Class I glutamine amidotransferase-like"/>
    <property type="match status" value="1"/>
</dbReference>
<dbReference type="EMBL" id="SRYR01000019">
    <property type="protein sequence ID" value="TGY39837.1"/>
    <property type="molecule type" value="Genomic_DNA"/>
</dbReference>
<dbReference type="InterPro" id="IPR003507">
    <property type="entry name" value="S66_fam"/>
</dbReference>
<evidence type="ECO:0000256" key="6">
    <source>
        <dbReference type="PIRSR" id="PIRSR028757-1"/>
    </source>
</evidence>
<proteinExistence type="inferred from homology"/>
<dbReference type="GO" id="GO:0004180">
    <property type="term" value="F:carboxypeptidase activity"/>
    <property type="evidence" value="ECO:0007669"/>
    <property type="project" value="UniProtKB-KW"/>
</dbReference>
<keyword evidence="3" id="KW-0645">Protease</keyword>
<reference evidence="9 10" key="1">
    <citation type="submission" date="2019-04" db="EMBL/GenBank/DDBJ databases">
        <title>Microbes associate with the intestines of laboratory mice.</title>
        <authorList>
            <person name="Navarre W."/>
            <person name="Wong E."/>
            <person name="Huang K."/>
            <person name="Tropini C."/>
            <person name="Ng K."/>
            <person name="Yu B."/>
        </authorList>
    </citation>
    <scope>NUCLEOTIDE SEQUENCE [LARGE SCALE GENOMIC DNA]</scope>
    <source>
        <strain evidence="9 10">NM50_B9-20</strain>
    </source>
</reference>
<dbReference type="SUPFAM" id="SSF141986">
    <property type="entry name" value="LD-carboxypeptidase A C-terminal domain-like"/>
    <property type="match status" value="1"/>
</dbReference>
<dbReference type="InterPro" id="IPR027461">
    <property type="entry name" value="Carboxypeptidase_A_C_sf"/>
</dbReference>
<dbReference type="OrthoDB" id="9807329at2"/>
<dbReference type="CDD" id="cd07025">
    <property type="entry name" value="Peptidase_S66"/>
    <property type="match status" value="1"/>
</dbReference>
<comment type="similarity">
    <text evidence="1">Belongs to the peptidase S66 family.</text>
</comment>